<organism evidence="1 2">
    <name type="scientific">Prevotella melaninogenica</name>
    <dbReference type="NCBI Taxonomy" id="28132"/>
    <lineage>
        <taxon>Bacteria</taxon>
        <taxon>Pseudomonadati</taxon>
        <taxon>Bacteroidota</taxon>
        <taxon>Bacteroidia</taxon>
        <taxon>Bacteroidales</taxon>
        <taxon>Prevotellaceae</taxon>
        <taxon>Prevotella</taxon>
    </lineage>
</organism>
<name>A0A250KFH1_9BACT</name>
<sequence>MLYFIRRFIVWLRRARYSRGFGVQSPWAYRFIRYVVNEHYPYYKYEQLDKQVNGIDRRTRKLCKLYFRLANYQQPHVFVDCYPASSCYKTYVTAGCQKARYYKVTKETTEEKTLQIFSNAGEYSIVRVPLIENYRLLIDKALDYLSSTCVLVIENIKRDKEAKAYWAELVSDTRTGISFDLYYCGVLFLNRDMVKQSYVVNF</sequence>
<evidence type="ECO:0000313" key="1">
    <source>
        <dbReference type="EMBL" id="BBA28390.1"/>
    </source>
</evidence>
<accession>A0A250KFH1</accession>
<evidence type="ECO:0000313" key="2">
    <source>
        <dbReference type="Proteomes" id="UP000267517"/>
    </source>
</evidence>
<gene>
    <name evidence="1" type="ORF">PMEL1_00287</name>
</gene>
<dbReference type="AlphaFoldDB" id="A0A250KFH1"/>
<dbReference type="OrthoDB" id="5464618at2"/>
<dbReference type="RefSeq" id="WP_120173641.1">
    <property type="nucleotide sequence ID" value="NZ_AP018049.1"/>
</dbReference>
<reference evidence="1 2" key="1">
    <citation type="submission" date="2017-05" db="EMBL/GenBank/DDBJ databases">
        <title>whole genome sequence of Prevotella melaninogenica GAI 07411.</title>
        <authorList>
            <person name="Kondo Y."/>
            <person name="Hoshino T."/>
        </authorList>
    </citation>
    <scope>NUCLEOTIDE SEQUENCE [LARGE SCALE GENOMIC DNA]</scope>
    <source>
        <strain evidence="1 2">GAI 07411</strain>
    </source>
</reference>
<protein>
    <submittedName>
        <fullName evidence="1">Uncharacterized protein</fullName>
    </submittedName>
</protein>
<dbReference type="EMBL" id="AP018049">
    <property type="protein sequence ID" value="BBA28390.1"/>
    <property type="molecule type" value="Genomic_DNA"/>
</dbReference>
<dbReference type="Proteomes" id="UP000267517">
    <property type="component" value="Chromosome I"/>
</dbReference>
<proteinExistence type="predicted"/>